<dbReference type="SUPFAM" id="SSF47781">
    <property type="entry name" value="RuvA domain 2-like"/>
    <property type="match status" value="1"/>
</dbReference>
<dbReference type="InterPro" id="IPR006166">
    <property type="entry name" value="ERCC4_domain"/>
</dbReference>
<evidence type="ECO:0000256" key="7">
    <source>
        <dbReference type="ARBA" id="ARBA00023125"/>
    </source>
</evidence>
<keyword evidence="6" id="KW-0378">Hydrolase</keyword>
<comment type="subcellular location">
    <subcellularLocation>
        <location evidence="1">Nucleus</location>
    </subcellularLocation>
</comment>
<dbReference type="PANTHER" id="PTHR10150">
    <property type="entry name" value="DNA REPAIR ENDONUCLEASE XPF"/>
    <property type="match status" value="1"/>
</dbReference>
<dbReference type="AlphaFoldDB" id="A0A7G2CDC2"/>
<dbReference type="GO" id="GO:0000712">
    <property type="term" value="P:resolution of meiotic recombination intermediates"/>
    <property type="evidence" value="ECO:0007669"/>
    <property type="project" value="TreeGrafter"/>
</dbReference>
<dbReference type="GO" id="GO:0003697">
    <property type="term" value="F:single-stranded DNA binding"/>
    <property type="evidence" value="ECO:0007669"/>
    <property type="project" value="TreeGrafter"/>
</dbReference>
<evidence type="ECO:0000256" key="5">
    <source>
        <dbReference type="ARBA" id="ARBA00022763"/>
    </source>
</evidence>
<keyword evidence="12" id="KW-1185">Reference proteome</keyword>
<dbReference type="GO" id="GO:0000110">
    <property type="term" value="C:nucleotide-excision repair factor 1 complex"/>
    <property type="evidence" value="ECO:0007669"/>
    <property type="project" value="TreeGrafter"/>
</dbReference>
<evidence type="ECO:0000256" key="2">
    <source>
        <dbReference type="ARBA" id="ARBA00010015"/>
    </source>
</evidence>
<dbReference type="CDD" id="cd20078">
    <property type="entry name" value="XPF_nuclease_XPF_euk"/>
    <property type="match status" value="1"/>
</dbReference>
<dbReference type="GO" id="GO:0000014">
    <property type="term" value="F:single-stranded DNA endodeoxyribonuclease activity"/>
    <property type="evidence" value="ECO:0007669"/>
    <property type="project" value="TreeGrafter"/>
</dbReference>
<accession>A0A7G2CDC2</accession>
<evidence type="ECO:0000259" key="10">
    <source>
        <dbReference type="SMART" id="SM00891"/>
    </source>
</evidence>
<dbReference type="GO" id="GO:0000724">
    <property type="term" value="P:double-strand break repair via homologous recombination"/>
    <property type="evidence" value="ECO:0007669"/>
    <property type="project" value="TreeGrafter"/>
</dbReference>
<evidence type="ECO:0000256" key="8">
    <source>
        <dbReference type="ARBA" id="ARBA00023204"/>
    </source>
</evidence>
<dbReference type="FunFam" id="3.40.50.10130:FF:000002">
    <property type="entry name" value="DNA repair endonuclease XPF"/>
    <property type="match status" value="1"/>
</dbReference>
<gene>
    <name evidence="11" type="ORF">ADEAN_000449900</name>
</gene>
<dbReference type="Proteomes" id="UP000515908">
    <property type="component" value="Chromosome 08"/>
</dbReference>
<evidence type="ECO:0000256" key="1">
    <source>
        <dbReference type="ARBA" id="ARBA00004123"/>
    </source>
</evidence>
<evidence type="ECO:0000313" key="12">
    <source>
        <dbReference type="Proteomes" id="UP000515908"/>
    </source>
</evidence>
<dbReference type="SUPFAM" id="SSF52980">
    <property type="entry name" value="Restriction endonuclease-like"/>
    <property type="match status" value="1"/>
</dbReference>
<keyword evidence="7" id="KW-0238">DNA-binding</keyword>
<dbReference type="Gene3D" id="3.40.50.10130">
    <property type="match status" value="1"/>
</dbReference>
<name>A0A7G2CDC2_9TRYP</name>
<dbReference type="VEuPathDB" id="TriTrypDB:ADEAN_000449900"/>
<evidence type="ECO:0000256" key="9">
    <source>
        <dbReference type="ARBA" id="ARBA00023242"/>
    </source>
</evidence>
<dbReference type="GO" id="GO:0003684">
    <property type="term" value="F:damaged DNA binding"/>
    <property type="evidence" value="ECO:0007669"/>
    <property type="project" value="TreeGrafter"/>
</dbReference>
<organism evidence="11 12">
    <name type="scientific">Angomonas deanei</name>
    <dbReference type="NCBI Taxonomy" id="59799"/>
    <lineage>
        <taxon>Eukaryota</taxon>
        <taxon>Discoba</taxon>
        <taxon>Euglenozoa</taxon>
        <taxon>Kinetoplastea</taxon>
        <taxon>Metakinetoplastina</taxon>
        <taxon>Trypanosomatida</taxon>
        <taxon>Trypanosomatidae</taxon>
        <taxon>Strigomonadinae</taxon>
        <taxon>Angomonas</taxon>
    </lineage>
</organism>
<protein>
    <submittedName>
        <fullName evidence="11">ERCC4 domain containing protein, putative</fullName>
    </submittedName>
</protein>
<feature type="domain" description="ERCC4" evidence="10">
    <location>
        <begin position="39"/>
        <end position="119"/>
    </location>
</feature>
<dbReference type="GO" id="GO:1901255">
    <property type="term" value="P:nucleotide-excision repair involved in interstrand cross-link repair"/>
    <property type="evidence" value="ECO:0007669"/>
    <property type="project" value="TreeGrafter"/>
</dbReference>
<evidence type="ECO:0000256" key="6">
    <source>
        <dbReference type="ARBA" id="ARBA00022801"/>
    </source>
</evidence>
<evidence type="ECO:0000256" key="4">
    <source>
        <dbReference type="ARBA" id="ARBA00022759"/>
    </source>
</evidence>
<reference evidence="11 12" key="1">
    <citation type="submission" date="2020-08" db="EMBL/GenBank/DDBJ databases">
        <authorList>
            <person name="Newling K."/>
            <person name="Davey J."/>
            <person name="Forrester S."/>
        </authorList>
    </citation>
    <scope>NUCLEOTIDE SEQUENCE [LARGE SCALE GENOMIC DNA]</scope>
    <source>
        <strain evidence="12">Crithidia deanei Carvalho (ATCC PRA-265)</strain>
    </source>
</reference>
<dbReference type="InterPro" id="IPR011335">
    <property type="entry name" value="Restrct_endonuc-II-like"/>
</dbReference>
<dbReference type="PANTHER" id="PTHR10150:SF0">
    <property type="entry name" value="DNA REPAIR ENDONUCLEASE XPF"/>
    <property type="match status" value="1"/>
</dbReference>
<evidence type="ECO:0000313" key="11">
    <source>
        <dbReference type="EMBL" id="CAD2217021.1"/>
    </source>
</evidence>
<keyword evidence="9" id="KW-0539">Nucleus</keyword>
<comment type="similarity">
    <text evidence="2">Belongs to the XPF family.</text>
</comment>
<evidence type="ECO:0000256" key="3">
    <source>
        <dbReference type="ARBA" id="ARBA00022722"/>
    </source>
</evidence>
<keyword evidence="3" id="KW-0540">Nuclease</keyword>
<keyword evidence="8" id="KW-0234">DNA repair</keyword>
<dbReference type="Gene3D" id="1.10.150.20">
    <property type="entry name" value="5' to 3' exonuclease, C-terminal subdomain"/>
    <property type="match status" value="1"/>
</dbReference>
<dbReference type="InterPro" id="IPR047520">
    <property type="entry name" value="XPF_nuclease"/>
</dbReference>
<sequence>MRETENMLDKAVLASRSSRSLMSANGGGGDGGKSAVAPLVIVDEREFRSTLPYQLYRRGLDIVPLTLTTADYVLSPSFGVERKSVQDFCMSIQSGRISHQLALLSSRFEFPICLIEFESNHPFRLSFKSAWGSSLKASHMSHMYSQIGSIVTAFPKVRFVWSQSPFQTAYFFSMFKKSVAVENEDPCNSILTSRGMDTNSEVQTAESERSHYAKEILMRFPGVKDSNVESVMAASGSLAGLAQLTKEALVAAMGEHDGQLLHSFLSASLKES</sequence>
<dbReference type="Pfam" id="PF02732">
    <property type="entry name" value="ERCC4"/>
    <property type="match status" value="1"/>
</dbReference>
<dbReference type="SMART" id="SM00891">
    <property type="entry name" value="ERCC4"/>
    <property type="match status" value="1"/>
</dbReference>
<dbReference type="EMBL" id="LR877152">
    <property type="protein sequence ID" value="CAD2217021.1"/>
    <property type="molecule type" value="Genomic_DNA"/>
</dbReference>
<keyword evidence="4" id="KW-0255">Endonuclease</keyword>
<keyword evidence="5" id="KW-0227">DNA damage</keyword>
<dbReference type="OrthoDB" id="361020at2759"/>
<proteinExistence type="inferred from homology"/>
<dbReference type="InterPro" id="IPR010994">
    <property type="entry name" value="RuvA_2-like"/>
</dbReference>